<comment type="caution">
    <text evidence="2">The sequence shown here is derived from an EMBL/GenBank/DDBJ whole genome shotgun (WGS) entry which is preliminary data.</text>
</comment>
<evidence type="ECO:0000313" key="3">
    <source>
        <dbReference type="Proteomes" id="UP000499080"/>
    </source>
</evidence>
<dbReference type="InterPro" id="IPR000477">
    <property type="entry name" value="RT_dom"/>
</dbReference>
<dbReference type="EMBL" id="BGPR01132235">
    <property type="protein sequence ID" value="GBN48629.1"/>
    <property type="molecule type" value="Genomic_DNA"/>
</dbReference>
<proteinExistence type="predicted"/>
<protein>
    <submittedName>
        <fullName evidence="2">Putative RNA-directed DNA polymerase from transposon BS</fullName>
    </submittedName>
</protein>
<feature type="non-terminal residue" evidence="2">
    <location>
        <position position="1"/>
    </location>
</feature>
<dbReference type="GO" id="GO:0003964">
    <property type="term" value="F:RNA-directed DNA polymerase activity"/>
    <property type="evidence" value="ECO:0007669"/>
    <property type="project" value="UniProtKB-KW"/>
</dbReference>
<dbReference type="CDD" id="cd01650">
    <property type="entry name" value="RT_nLTR_like"/>
    <property type="match status" value="1"/>
</dbReference>
<dbReference type="Proteomes" id="UP000499080">
    <property type="component" value="Unassembled WGS sequence"/>
</dbReference>
<dbReference type="Pfam" id="PF00078">
    <property type="entry name" value="RVT_1"/>
    <property type="match status" value="1"/>
</dbReference>
<dbReference type="PANTHER" id="PTHR36688:SF2">
    <property type="entry name" value="ENDONUCLEASE_EXONUCLEASE_PHOSPHATASE DOMAIN-CONTAINING PROTEIN"/>
    <property type="match status" value="1"/>
</dbReference>
<name>A0A4Y2PC38_ARAVE</name>
<keyword evidence="2" id="KW-0548">Nucleotidyltransferase</keyword>
<reference evidence="2 3" key="1">
    <citation type="journal article" date="2019" name="Sci. Rep.">
        <title>Orb-weaving spider Araneus ventricosus genome elucidates the spidroin gene catalogue.</title>
        <authorList>
            <person name="Kono N."/>
            <person name="Nakamura H."/>
            <person name="Ohtoshi R."/>
            <person name="Moran D.A.P."/>
            <person name="Shinohara A."/>
            <person name="Yoshida Y."/>
            <person name="Fujiwara M."/>
            <person name="Mori M."/>
            <person name="Tomita M."/>
            <person name="Arakawa K."/>
        </authorList>
    </citation>
    <scope>NUCLEOTIDE SEQUENCE [LARGE SCALE GENOMIC DNA]</scope>
</reference>
<evidence type="ECO:0000313" key="2">
    <source>
        <dbReference type="EMBL" id="GBN48629.1"/>
    </source>
</evidence>
<dbReference type="PANTHER" id="PTHR36688">
    <property type="entry name" value="ENDO/EXONUCLEASE/PHOSPHATASE DOMAIN-CONTAINING PROTEIN"/>
    <property type="match status" value="1"/>
</dbReference>
<organism evidence="2 3">
    <name type="scientific">Araneus ventricosus</name>
    <name type="common">Orbweaver spider</name>
    <name type="synonym">Epeira ventricosa</name>
    <dbReference type="NCBI Taxonomy" id="182803"/>
    <lineage>
        <taxon>Eukaryota</taxon>
        <taxon>Metazoa</taxon>
        <taxon>Ecdysozoa</taxon>
        <taxon>Arthropoda</taxon>
        <taxon>Chelicerata</taxon>
        <taxon>Arachnida</taxon>
        <taxon>Araneae</taxon>
        <taxon>Araneomorphae</taxon>
        <taxon>Entelegynae</taxon>
        <taxon>Araneoidea</taxon>
        <taxon>Araneidae</taxon>
        <taxon>Araneus</taxon>
    </lineage>
</organism>
<dbReference type="InterPro" id="IPR052560">
    <property type="entry name" value="RdDP_mobile_element"/>
</dbReference>
<evidence type="ECO:0000259" key="1">
    <source>
        <dbReference type="PROSITE" id="PS50878"/>
    </source>
</evidence>
<keyword evidence="3" id="KW-1185">Reference proteome</keyword>
<keyword evidence="2" id="KW-0808">Transferase</keyword>
<gene>
    <name evidence="2" type="primary">RTase_190</name>
    <name evidence="2" type="ORF">AVEN_193601_1</name>
</gene>
<accession>A0A4Y2PC38</accession>
<sequence>GLEILAPSTPTRYGQFSSSTIDLAIVREFLYPYEIHSLPELSSDHNPVLLNFYFKYSIPSINGKTKTNWNKFRNHINSAENLNNTIINSTNDLENLAVKFETLILDAKSAASNPIPNSQTYIDPRIRELNNERNFVRKTFQRHRDPVLKTRLNKLNKKINKLNDKIETDNYIKTLTDVNTDDGTFWNFTQPFKRKKHTIPTLLGPTSIAQTNIEKANCLAESLEKQFQLNDLHHNDTETIVQDSVEKFLSSTPNSYTDFPPPHNDELINCIKKLKKNKAPGYDGISNKIILNLPINSITTLRIIIENIMKFGYFPTRWKTATVIPILKPGKDPTDPVSYRPISLLPSISKIAEHIILSRLNDHLEENNILIPEQFGFRKNLSTTHQLLRVTEFIQEGLNNKQKTGAVLLDIQKAFDRVWQDGLIHKLINYNIPHYLIKIFHSYLTNRNFAVKVNNELSQNKIIKAGVAQGSKIGPILFALFINDIPKQFNTILSIFADDTAILARNKNHNYVQLALNRHLKTLEDWFNKWKIQINADKTEAVMFSYAYKPPPPLKYLIKIFRGLSDANILALF</sequence>
<feature type="domain" description="Reverse transcriptase" evidence="1">
    <location>
        <begin position="307"/>
        <end position="561"/>
    </location>
</feature>
<dbReference type="PROSITE" id="PS50878">
    <property type="entry name" value="RT_POL"/>
    <property type="match status" value="1"/>
</dbReference>
<dbReference type="AlphaFoldDB" id="A0A4Y2PC38"/>
<keyword evidence="2" id="KW-0695">RNA-directed DNA polymerase</keyword>
<dbReference type="InterPro" id="IPR043502">
    <property type="entry name" value="DNA/RNA_pol_sf"/>
</dbReference>
<dbReference type="OrthoDB" id="6434707at2759"/>
<dbReference type="SUPFAM" id="SSF56672">
    <property type="entry name" value="DNA/RNA polymerases"/>
    <property type="match status" value="1"/>
</dbReference>